<dbReference type="GeneID" id="10534077"/>
<feature type="compositionally biased region" description="Polar residues" evidence="1">
    <location>
        <begin position="101"/>
        <end position="112"/>
    </location>
</feature>
<feature type="region of interest" description="Disordered" evidence="1">
    <location>
        <begin position="1"/>
        <end position="68"/>
    </location>
</feature>
<sequence length="112" mass="12506">MTKPYEEQREQKSRQGSDLTIYATPSLKRKPLEMARTEPSKEKKRAPAKLDLSSASGPVVEPPSPPPKPVTCPICTLQLPLLEAIKTHIREDHPQLYDPTLDQQQPAPQAKS</sequence>
<proteinExistence type="predicted"/>
<evidence type="ECO:0008006" key="4">
    <source>
        <dbReference type="Google" id="ProtNLM"/>
    </source>
</evidence>
<dbReference type="OMA" id="PICCLEL"/>
<evidence type="ECO:0000256" key="1">
    <source>
        <dbReference type="SAM" id="MobiDB-lite"/>
    </source>
</evidence>
<reference key="1">
    <citation type="submission" date="2007-01" db="EMBL/GenBank/DDBJ databases">
        <title>The Genome Sequence of Puccinia graminis f. sp. tritici Strain CRL 75-36-700-3.</title>
        <authorList>
            <consortium name="The Broad Institute Genome Sequencing Platform"/>
            <person name="Birren B."/>
            <person name="Lander E."/>
            <person name="Galagan J."/>
            <person name="Nusbaum C."/>
            <person name="Devon K."/>
            <person name="Cuomo C."/>
            <person name="Jaffe D."/>
            <person name="Butler J."/>
            <person name="Alvarez P."/>
            <person name="Gnerre S."/>
            <person name="Grabherr M."/>
            <person name="Mauceli E."/>
            <person name="Brockman W."/>
            <person name="Young S."/>
            <person name="LaButti K."/>
            <person name="Sykes S."/>
            <person name="DeCaprio D."/>
            <person name="Crawford M."/>
            <person name="Koehrsen M."/>
            <person name="Engels R."/>
            <person name="Montgomery P."/>
            <person name="Pearson M."/>
            <person name="Howarth C."/>
            <person name="Larson L."/>
            <person name="White J."/>
            <person name="Zeng Q."/>
            <person name="Kodira C."/>
            <person name="Yandava C."/>
            <person name="Alvarado L."/>
            <person name="O'Leary S."/>
            <person name="Szabo L."/>
            <person name="Dean R."/>
            <person name="Schein J."/>
        </authorList>
    </citation>
    <scope>NUCLEOTIDE SEQUENCE</scope>
    <source>
        <strain>CRL 75-36-700-3</strain>
    </source>
</reference>
<name>E3K6W1_PUCGT</name>
<dbReference type="KEGG" id="pgr:PGTG_05285"/>
<dbReference type="InParanoid" id="E3K6W1"/>
<accession>E3K6W1</accession>
<dbReference type="HOGENOM" id="CLU_2147083_0_0_1"/>
<dbReference type="AlphaFoldDB" id="E3K6W1"/>
<dbReference type="EMBL" id="DS178274">
    <property type="protein sequence ID" value="EFP80060.1"/>
    <property type="molecule type" value="Genomic_DNA"/>
</dbReference>
<feature type="region of interest" description="Disordered" evidence="1">
    <location>
        <begin position="90"/>
        <end position="112"/>
    </location>
</feature>
<reference evidence="3" key="2">
    <citation type="journal article" date="2011" name="Proc. Natl. Acad. Sci. U.S.A.">
        <title>Obligate biotrophy features unraveled by the genomic analysis of rust fungi.</title>
        <authorList>
            <person name="Duplessis S."/>
            <person name="Cuomo C.A."/>
            <person name="Lin Y.-C."/>
            <person name="Aerts A."/>
            <person name="Tisserant E."/>
            <person name="Veneault-Fourrey C."/>
            <person name="Joly D.L."/>
            <person name="Hacquard S."/>
            <person name="Amselem J."/>
            <person name="Cantarel B.L."/>
            <person name="Chiu R."/>
            <person name="Coutinho P.M."/>
            <person name="Feau N."/>
            <person name="Field M."/>
            <person name="Frey P."/>
            <person name="Gelhaye E."/>
            <person name="Goldberg J."/>
            <person name="Grabherr M.G."/>
            <person name="Kodira C.D."/>
            <person name="Kohler A."/>
            <person name="Kuees U."/>
            <person name="Lindquist E.A."/>
            <person name="Lucas S.M."/>
            <person name="Mago R."/>
            <person name="Mauceli E."/>
            <person name="Morin E."/>
            <person name="Murat C."/>
            <person name="Pangilinan J.L."/>
            <person name="Park R."/>
            <person name="Pearson M."/>
            <person name="Quesneville H."/>
            <person name="Rouhier N."/>
            <person name="Sakthikumar S."/>
            <person name="Salamov A.A."/>
            <person name="Schmutz J."/>
            <person name="Selles B."/>
            <person name="Shapiro H."/>
            <person name="Tanguay P."/>
            <person name="Tuskan G.A."/>
            <person name="Henrissat B."/>
            <person name="Van de Peer Y."/>
            <person name="Rouze P."/>
            <person name="Ellis J.G."/>
            <person name="Dodds P.N."/>
            <person name="Schein J.E."/>
            <person name="Zhong S."/>
            <person name="Hamelin R.C."/>
            <person name="Grigoriev I.V."/>
            <person name="Szabo L.J."/>
            <person name="Martin F."/>
        </authorList>
    </citation>
    <scope>NUCLEOTIDE SEQUENCE [LARGE SCALE GENOMIC DNA]</scope>
    <source>
        <strain evidence="3">CRL 75-36-700-3 / race SCCL</strain>
    </source>
</reference>
<dbReference type="OrthoDB" id="2505900at2759"/>
<feature type="compositionally biased region" description="Basic and acidic residues" evidence="1">
    <location>
        <begin position="30"/>
        <end position="41"/>
    </location>
</feature>
<keyword evidence="3" id="KW-1185">Reference proteome</keyword>
<feature type="compositionally biased region" description="Basic and acidic residues" evidence="1">
    <location>
        <begin position="1"/>
        <end position="15"/>
    </location>
</feature>
<evidence type="ECO:0000313" key="3">
    <source>
        <dbReference type="Proteomes" id="UP000008783"/>
    </source>
</evidence>
<dbReference type="VEuPathDB" id="FungiDB:PGTG_05285"/>
<protein>
    <recommendedName>
        <fullName evidence="4">C2H2-type domain-containing protein</fullName>
    </recommendedName>
</protein>
<organism evidence="2 3">
    <name type="scientific">Puccinia graminis f. sp. tritici (strain CRL 75-36-700-3 / race SCCL)</name>
    <name type="common">Black stem rust fungus</name>
    <dbReference type="NCBI Taxonomy" id="418459"/>
    <lineage>
        <taxon>Eukaryota</taxon>
        <taxon>Fungi</taxon>
        <taxon>Dikarya</taxon>
        <taxon>Basidiomycota</taxon>
        <taxon>Pucciniomycotina</taxon>
        <taxon>Pucciniomycetes</taxon>
        <taxon>Pucciniales</taxon>
        <taxon>Pucciniaceae</taxon>
        <taxon>Puccinia</taxon>
    </lineage>
</organism>
<dbReference type="Proteomes" id="UP000008783">
    <property type="component" value="Unassembled WGS sequence"/>
</dbReference>
<dbReference type="RefSeq" id="XP_003324479.1">
    <property type="nucleotide sequence ID" value="XM_003324431.1"/>
</dbReference>
<evidence type="ECO:0000313" key="2">
    <source>
        <dbReference type="EMBL" id="EFP80060.1"/>
    </source>
</evidence>
<gene>
    <name evidence="2" type="ORF">PGTG_05285</name>
</gene>